<gene>
    <name evidence="1" type="ORF">CASFOL_028102</name>
</gene>
<organism evidence="1 2">
    <name type="scientific">Castilleja foliolosa</name>
    <dbReference type="NCBI Taxonomy" id="1961234"/>
    <lineage>
        <taxon>Eukaryota</taxon>
        <taxon>Viridiplantae</taxon>
        <taxon>Streptophyta</taxon>
        <taxon>Embryophyta</taxon>
        <taxon>Tracheophyta</taxon>
        <taxon>Spermatophyta</taxon>
        <taxon>Magnoliopsida</taxon>
        <taxon>eudicotyledons</taxon>
        <taxon>Gunneridae</taxon>
        <taxon>Pentapetalae</taxon>
        <taxon>asterids</taxon>
        <taxon>lamiids</taxon>
        <taxon>Lamiales</taxon>
        <taxon>Orobanchaceae</taxon>
        <taxon>Pedicularideae</taxon>
        <taxon>Castillejinae</taxon>
        <taxon>Castilleja</taxon>
    </lineage>
</organism>
<dbReference type="AlphaFoldDB" id="A0ABD3CGU5"/>
<name>A0ABD3CGU5_9LAMI</name>
<reference evidence="2" key="1">
    <citation type="journal article" date="2024" name="IScience">
        <title>Strigolactones Initiate the Formation of Haustorium-like Structures in Castilleja.</title>
        <authorList>
            <person name="Buerger M."/>
            <person name="Peterson D."/>
            <person name="Chory J."/>
        </authorList>
    </citation>
    <scope>NUCLEOTIDE SEQUENCE [LARGE SCALE GENOMIC DNA]</scope>
</reference>
<evidence type="ECO:0000313" key="1">
    <source>
        <dbReference type="EMBL" id="KAL3628000.1"/>
    </source>
</evidence>
<keyword evidence="2" id="KW-1185">Reference proteome</keyword>
<dbReference type="EMBL" id="JAVIJP010000037">
    <property type="protein sequence ID" value="KAL3628000.1"/>
    <property type="molecule type" value="Genomic_DNA"/>
</dbReference>
<comment type="caution">
    <text evidence="1">The sequence shown here is derived from an EMBL/GenBank/DDBJ whole genome shotgun (WGS) entry which is preliminary data.</text>
</comment>
<protein>
    <submittedName>
        <fullName evidence="1">Uncharacterized protein</fullName>
    </submittedName>
</protein>
<sequence>MTAGKWTQDLIASKTRDAVGAGVTLWITLFFPKWKLHNCLPRFLIVSRCEVVSLALKEEYKAQTTTEQTGFTFQSKQAYETNGIALKPKQEVLSKYVAQIVHEQHVKSVSVVLRQSTMAARCRSCSCYCSQLHEGFSQGHCLPNGHPQAANHETCDQTNEGYHTVSFASFAFFNNLAESGI</sequence>
<accession>A0ABD3CGU5</accession>
<dbReference type="Proteomes" id="UP001632038">
    <property type="component" value="Unassembled WGS sequence"/>
</dbReference>
<evidence type="ECO:0000313" key="2">
    <source>
        <dbReference type="Proteomes" id="UP001632038"/>
    </source>
</evidence>
<proteinExistence type="predicted"/>